<dbReference type="InterPro" id="IPR016135">
    <property type="entry name" value="UBQ-conjugating_enzyme/RWD"/>
</dbReference>
<evidence type="ECO:0000256" key="1">
    <source>
        <dbReference type="SAM" id="SignalP"/>
    </source>
</evidence>
<dbReference type="Gene3D" id="3.30.565.40">
    <property type="entry name" value="Fervidobacterium nodosum Rt17-B1 like"/>
    <property type="match status" value="1"/>
</dbReference>
<dbReference type="EMBL" id="MVHP01000015">
    <property type="protein sequence ID" value="ORA65309.1"/>
    <property type="molecule type" value="Genomic_DNA"/>
</dbReference>
<name>A0A1A0QJN2_9MYCO</name>
<accession>A0A1X0CZC7</accession>
<dbReference type="OrthoDB" id="4696640at2"/>
<dbReference type="InterPro" id="IPR053421">
    <property type="entry name" value="Esterase_Immunogenic_RsiV"/>
</dbReference>
<organism evidence="3 4">
    <name type="scientific">Mycolicibacterium elephantis</name>
    <dbReference type="NCBI Taxonomy" id="81858"/>
    <lineage>
        <taxon>Bacteria</taxon>
        <taxon>Bacillati</taxon>
        <taxon>Actinomycetota</taxon>
        <taxon>Actinomycetes</taxon>
        <taxon>Mycobacteriales</taxon>
        <taxon>Mycobacteriaceae</taxon>
        <taxon>Mycolicibacterium</taxon>
    </lineage>
</organism>
<dbReference type="Gene3D" id="3.90.640.20">
    <property type="entry name" value="Heat-shock cognate protein, ATPase"/>
    <property type="match status" value="1"/>
</dbReference>
<dbReference type="InterPro" id="IPR021729">
    <property type="entry name" value="DUF3298"/>
</dbReference>
<feature type="signal peptide" evidence="1">
    <location>
        <begin position="1"/>
        <end position="26"/>
    </location>
</feature>
<dbReference type="Pfam" id="PF11738">
    <property type="entry name" value="DUF3298"/>
    <property type="match status" value="1"/>
</dbReference>
<dbReference type="STRING" id="81858.BST23_14615"/>
<dbReference type="AlphaFoldDB" id="A0A1A0QJN2"/>
<proteinExistence type="predicted"/>
<dbReference type="NCBIfam" id="NF043047">
    <property type="entry name" value="EstaseRv3036c"/>
    <property type="match status" value="1"/>
</dbReference>
<gene>
    <name evidence="3" type="ORF">BST23_14615</name>
</gene>
<feature type="domain" description="DUF3298" evidence="2">
    <location>
        <begin position="148"/>
        <end position="222"/>
    </location>
</feature>
<protein>
    <submittedName>
        <fullName evidence="3">DUF3298 domain-containing protein</fullName>
    </submittedName>
</protein>
<comment type="caution">
    <text evidence="3">The sequence shown here is derived from an EMBL/GenBank/DDBJ whole genome shotgun (WGS) entry which is preliminary data.</text>
</comment>
<dbReference type="InterPro" id="IPR037126">
    <property type="entry name" value="PdaC/RsiV-like_sf"/>
</dbReference>
<sequence>MRTLTMTALLAAGVVVGAVGSPVASAQTACQDLGGVVDADQVCRVHAEGPTYQLDFTFPNDYPDPAPVVAYLTQIRDGFVNVAGMPDSFNLPYELDATGTSYRSGPPTGGTRSLVFTVWQNVGGVQPQTFFQAFNWDVGKNAPITFDTLFKPDAEPLAVIFPEVDRSLQNEYGTVVPASPGAGKDPANYQNFALTDDAVIFFFTQGSLLPDSAGPVQASVPRAVVAPMLAR</sequence>
<evidence type="ECO:0000313" key="4">
    <source>
        <dbReference type="Proteomes" id="UP000192772"/>
    </source>
</evidence>
<dbReference type="Proteomes" id="UP000192772">
    <property type="component" value="Unassembled WGS sequence"/>
</dbReference>
<reference evidence="3 4" key="1">
    <citation type="submission" date="2017-02" db="EMBL/GenBank/DDBJ databases">
        <title>The new phylogeny of genus Mycobacterium.</title>
        <authorList>
            <person name="Tortoli E."/>
            <person name="Trovato A."/>
            <person name="Cirillo D.M."/>
        </authorList>
    </citation>
    <scope>NUCLEOTIDE SEQUENCE [LARGE SCALE GENOMIC DNA]</scope>
    <source>
        <strain evidence="3 4">FI-09383</strain>
    </source>
</reference>
<dbReference type="SUPFAM" id="SSF54495">
    <property type="entry name" value="UBC-like"/>
    <property type="match status" value="1"/>
</dbReference>
<feature type="chain" id="PRO_5030024917" evidence="1">
    <location>
        <begin position="27"/>
        <end position="231"/>
    </location>
</feature>
<keyword evidence="1" id="KW-0732">Signal</keyword>
<dbReference type="RefSeq" id="WP_064891647.1">
    <property type="nucleotide sequence ID" value="NZ_JBCGVB010000018.1"/>
</dbReference>
<accession>A0A1A0QJN2</accession>
<evidence type="ECO:0000313" key="3">
    <source>
        <dbReference type="EMBL" id="ORA65309.1"/>
    </source>
</evidence>
<evidence type="ECO:0000259" key="2">
    <source>
        <dbReference type="Pfam" id="PF11738"/>
    </source>
</evidence>